<dbReference type="EMBL" id="FN649760">
    <property type="protein sequence ID" value="CBN79612.1"/>
    <property type="molecule type" value="Genomic_DNA"/>
</dbReference>
<accession>D8LJU6</accession>
<dbReference type="SUPFAM" id="SSF47473">
    <property type="entry name" value="EF-hand"/>
    <property type="match status" value="1"/>
</dbReference>
<dbReference type="PROSITE" id="PS50222">
    <property type="entry name" value="EF_HAND_2"/>
    <property type="match status" value="4"/>
</dbReference>
<dbReference type="PANTHER" id="PTHR23048:SF0">
    <property type="entry name" value="CALMODULIN LIKE 3"/>
    <property type="match status" value="1"/>
</dbReference>
<comment type="similarity">
    <text evidence="1">Belongs to the centrin family.</text>
</comment>
<dbReference type="InterPro" id="IPR002048">
    <property type="entry name" value="EF_hand_dom"/>
</dbReference>
<dbReference type="SMART" id="SM00054">
    <property type="entry name" value="EFh"/>
    <property type="match status" value="4"/>
</dbReference>
<dbReference type="InterPro" id="IPR018247">
    <property type="entry name" value="EF_Hand_1_Ca_BS"/>
</dbReference>
<evidence type="ECO:0000256" key="3">
    <source>
        <dbReference type="ARBA" id="ARBA00022737"/>
    </source>
</evidence>
<dbReference type="FunFam" id="1.10.238.10:FF:000178">
    <property type="entry name" value="Calmodulin-2 A"/>
    <property type="match status" value="1"/>
</dbReference>
<organism evidence="6 7">
    <name type="scientific">Ectocarpus siliculosus</name>
    <name type="common">Brown alga</name>
    <name type="synonym">Conferva siliculosa</name>
    <dbReference type="NCBI Taxonomy" id="2880"/>
    <lineage>
        <taxon>Eukaryota</taxon>
        <taxon>Sar</taxon>
        <taxon>Stramenopiles</taxon>
        <taxon>Ochrophyta</taxon>
        <taxon>PX clade</taxon>
        <taxon>Phaeophyceae</taxon>
        <taxon>Ectocarpales</taxon>
        <taxon>Ectocarpaceae</taxon>
        <taxon>Ectocarpus</taxon>
    </lineage>
</organism>
<keyword evidence="7" id="KW-1185">Reference proteome</keyword>
<dbReference type="Proteomes" id="UP000002630">
    <property type="component" value="Unassembled WGS sequence"/>
</dbReference>
<evidence type="ECO:0000256" key="2">
    <source>
        <dbReference type="ARBA" id="ARBA00020786"/>
    </source>
</evidence>
<feature type="domain" description="EF-hand" evidence="5">
    <location>
        <begin position="50"/>
        <end position="85"/>
    </location>
</feature>
<proteinExistence type="inferred from homology"/>
<feature type="domain" description="EF-hand" evidence="5">
    <location>
        <begin position="123"/>
        <end position="154"/>
    </location>
</feature>
<evidence type="ECO:0000313" key="6">
    <source>
        <dbReference type="EMBL" id="CBN79612.1"/>
    </source>
</evidence>
<dbReference type="OrthoDB" id="195574at2759"/>
<feature type="domain" description="EF-hand" evidence="5">
    <location>
        <begin position="14"/>
        <end position="49"/>
    </location>
</feature>
<evidence type="ECO:0000256" key="1">
    <source>
        <dbReference type="ARBA" id="ARBA00005253"/>
    </source>
</evidence>
<feature type="domain" description="EF-hand" evidence="5">
    <location>
        <begin position="87"/>
        <end position="122"/>
    </location>
</feature>
<sequence>MVTAAKTTKELSEEEIEDYKEAFSNFDKDGNGNIDELELGVVMRSLGYSPTNQQLKEMMAKVDTDQSGGISFDEFVAMMQLGEVETDFTKEINEAFKFFDKDGDGEVTPAELAEIMRGLGDKLSDDEIELLVKVADKDGDGVISIDEFISFMYS</sequence>
<keyword evidence="3" id="KW-0677">Repeat</keyword>
<dbReference type="GO" id="GO:0016460">
    <property type="term" value="C:myosin II complex"/>
    <property type="evidence" value="ECO:0007669"/>
    <property type="project" value="TreeGrafter"/>
</dbReference>
<evidence type="ECO:0000313" key="7">
    <source>
        <dbReference type="Proteomes" id="UP000002630"/>
    </source>
</evidence>
<dbReference type="InParanoid" id="D8LJU6"/>
<dbReference type="eggNOG" id="KOG0027">
    <property type="taxonomic scope" value="Eukaryota"/>
</dbReference>
<dbReference type="GO" id="GO:0005509">
    <property type="term" value="F:calcium ion binding"/>
    <property type="evidence" value="ECO:0007669"/>
    <property type="project" value="InterPro"/>
</dbReference>
<dbReference type="PANTHER" id="PTHR23048">
    <property type="entry name" value="MYOSIN LIGHT CHAIN 1, 3"/>
    <property type="match status" value="1"/>
</dbReference>
<dbReference type="STRING" id="2880.D8LJU6"/>
<evidence type="ECO:0000259" key="5">
    <source>
        <dbReference type="PROSITE" id="PS50222"/>
    </source>
</evidence>
<keyword evidence="4" id="KW-0106">Calcium</keyword>
<protein>
    <recommendedName>
        <fullName evidence="2">Calmodulin</fullName>
    </recommendedName>
</protein>
<dbReference type="InterPro" id="IPR011992">
    <property type="entry name" value="EF-hand-dom_pair"/>
</dbReference>
<dbReference type="Gene3D" id="1.10.238.10">
    <property type="entry name" value="EF-hand"/>
    <property type="match status" value="2"/>
</dbReference>
<reference evidence="6 7" key="1">
    <citation type="journal article" date="2010" name="Nature">
        <title>The Ectocarpus genome and the independent evolution of multicellularity in brown algae.</title>
        <authorList>
            <person name="Cock J.M."/>
            <person name="Sterck L."/>
            <person name="Rouze P."/>
            <person name="Scornet D."/>
            <person name="Allen A.E."/>
            <person name="Amoutzias G."/>
            <person name="Anthouard V."/>
            <person name="Artiguenave F."/>
            <person name="Aury J.M."/>
            <person name="Badger J.H."/>
            <person name="Beszteri B."/>
            <person name="Billiau K."/>
            <person name="Bonnet E."/>
            <person name="Bothwell J.H."/>
            <person name="Bowler C."/>
            <person name="Boyen C."/>
            <person name="Brownlee C."/>
            <person name="Carrano C.J."/>
            <person name="Charrier B."/>
            <person name="Cho G.Y."/>
            <person name="Coelho S.M."/>
            <person name="Collen J."/>
            <person name="Corre E."/>
            <person name="Da Silva C."/>
            <person name="Delage L."/>
            <person name="Delaroque N."/>
            <person name="Dittami S.M."/>
            <person name="Doulbeau S."/>
            <person name="Elias M."/>
            <person name="Farnham G."/>
            <person name="Gachon C.M."/>
            <person name="Gschloessl B."/>
            <person name="Heesch S."/>
            <person name="Jabbari K."/>
            <person name="Jubin C."/>
            <person name="Kawai H."/>
            <person name="Kimura K."/>
            <person name="Kloareg B."/>
            <person name="Kupper F.C."/>
            <person name="Lang D."/>
            <person name="Le Bail A."/>
            <person name="Leblanc C."/>
            <person name="Lerouge P."/>
            <person name="Lohr M."/>
            <person name="Lopez P.J."/>
            <person name="Martens C."/>
            <person name="Maumus F."/>
            <person name="Michel G."/>
            <person name="Miranda-Saavedra D."/>
            <person name="Morales J."/>
            <person name="Moreau H."/>
            <person name="Motomura T."/>
            <person name="Nagasato C."/>
            <person name="Napoli C.A."/>
            <person name="Nelson D.R."/>
            <person name="Nyvall-Collen P."/>
            <person name="Peters A.F."/>
            <person name="Pommier C."/>
            <person name="Potin P."/>
            <person name="Poulain J."/>
            <person name="Quesneville H."/>
            <person name="Read B."/>
            <person name="Rensing S.A."/>
            <person name="Ritter A."/>
            <person name="Rousvoal S."/>
            <person name="Samanta M."/>
            <person name="Samson G."/>
            <person name="Schroeder D.C."/>
            <person name="Segurens B."/>
            <person name="Strittmatter M."/>
            <person name="Tonon T."/>
            <person name="Tregear J.W."/>
            <person name="Valentin K."/>
            <person name="von Dassow P."/>
            <person name="Yamagishi T."/>
            <person name="Van de Peer Y."/>
            <person name="Wincker P."/>
        </authorList>
    </citation>
    <scope>NUCLEOTIDE SEQUENCE [LARGE SCALE GENOMIC DNA]</scope>
    <source>
        <strain evidence="7">Ec32 / CCAP1310/4</strain>
    </source>
</reference>
<name>D8LJU6_ECTSI</name>
<gene>
    <name evidence="6" type="ORF">Esi_0271_0046</name>
</gene>
<dbReference type="AlphaFoldDB" id="D8LJU6"/>
<evidence type="ECO:0000256" key="4">
    <source>
        <dbReference type="ARBA" id="ARBA00022837"/>
    </source>
</evidence>
<dbReference type="InterPro" id="IPR050230">
    <property type="entry name" value="CALM/Myosin/TropC-like"/>
</dbReference>
<dbReference type="Pfam" id="PF13499">
    <property type="entry name" value="EF-hand_7"/>
    <property type="match status" value="2"/>
</dbReference>
<dbReference type="PROSITE" id="PS00018">
    <property type="entry name" value="EF_HAND_1"/>
    <property type="match status" value="3"/>
</dbReference>